<feature type="region of interest" description="Disordered" evidence="1">
    <location>
        <begin position="1"/>
        <end position="66"/>
    </location>
</feature>
<evidence type="ECO:0000313" key="3">
    <source>
        <dbReference type="Proteomes" id="UP001200145"/>
    </source>
</evidence>
<evidence type="ECO:0000313" key="2">
    <source>
        <dbReference type="EMBL" id="MCF1715316.1"/>
    </source>
</evidence>
<dbReference type="RefSeq" id="WP_234866272.1">
    <property type="nucleotide sequence ID" value="NZ_JAKEVY010000003.1"/>
</dbReference>
<sequence>MKHLKGDKGTGDKGNGRQRRREADKREHRRKGGMEEETMETGDGTWKRKREAKENGGGRRGRGRGFFSRLTSDVSPFFHLSPFTFHHKKVPLD</sequence>
<gene>
    <name evidence="2" type="ORF">L0U88_11820</name>
</gene>
<evidence type="ECO:0000256" key="1">
    <source>
        <dbReference type="SAM" id="MobiDB-lite"/>
    </source>
</evidence>
<accession>A0ABS9BL03</accession>
<name>A0ABS9BL03_9BACT</name>
<dbReference type="Proteomes" id="UP001200145">
    <property type="component" value="Unassembled WGS sequence"/>
</dbReference>
<comment type="caution">
    <text evidence="2">The sequence shown here is derived from an EMBL/GenBank/DDBJ whole genome shotgun (WGS) entry which is preliminary data.</text>
</comment>
<dbReference type="EMBL" id="JAKEVY010000003">
    <property type="protein sequence ID" value="MCF1715316.1"/>
    <property type="molecule type" value="Genomic_DNA"/>
</dbReference>
<proteinExistence type="predicted"/>
<keyword evidence="3" id="KW-1185">Reference proteome</keyword>
<organism evidence="2 3">
    <name type="scientific">Flavihumibacter fluminis</name>
    <dbReference type="NCBI Taxonomy" id="2909236"/>
    <lineage>
        <taxon>Bacteria</taxon>
        <taxon>Pseudomonadati</taxon>
        <taxon>Bacteroidota</taxon>
        <taxon>Chitinophagia</taxon>
        <taxon>Chitinophagales</taxon>
        <taxon>Chitinophagaceae</taxon>
        <taxon>Flavihumibacter</taxon>
    </lineage>
</organism>
<protein>
    <submittedName>
        <fullName evidence="2">Uncharacterized protein</fullName>
    </submittedName>
</protein>
<reference evidence="2 3" key="1">
    <citation type="submission" date="2022-01" db="EMBL/GenBank/DDBJ databases">
        <title>Flavihumibacter sp. nov., isolated from sediment of a river.</title>
        <authorList>
            <person name="Liu H."/>
        </authorList>
    </citation>
    <scope>NUCLEOTIDE SEQUENCE [LARGE SCALE GENOMIC DNA]</scope>
    <source>
        <strain evidence="2 3">RY-1</strain>
    </source>
</reference>
<feature type="compositionally biased region" description="Basic and acidic residues" evidence="1">
    <location>
        <begin position="1"/>
        <end position="26"/>
    </location>
</feature>